<dbReference type="InterPro" id="IPR003346">
    <property type="entry name" value="Transposase_20"/>
</dbReference>
<dbReference type="NCBIfam" id="NF033542">
    <property type="entry name" value="transpos_IS110"/>
    <property type="match status" value="1"/>
</dbReference>
<evidence type="ECO:0000313" key="4">
    <source>
        <dbReference type="Proteomes" id="UP000518605"/>
    </source>
</evidence>
<dbReference type="GO" id="GO:0003677">
    <property type="term" value="F:DNA binding"/>
    <property type="evidence" value="ECO:0007669"/>
    <property type="project" value="InterPro"/>
</dbReference>
<dbReference type="Pfam" id="PF01548">
    <property type="entry name" value="DEDD_Tnp_IS110"/>
    <property type="match status" value="1"/>
</dbReference>
<protein>
    <submittedName>
        <fullName evidence="3">Transposase</fullName>
    </submittedName>
</protein>
<accession>A0A7W5CET1</accession>
<evidence type="ECO:0000259" key="1">
    <source>
        <dbReference type="Pfam" id="PF01548"/>
    </source>
</evidence>
<dbReference type="AlphaFoldDB" id="A0A7W5CET1"/>
<dbReference type="GO" id="GO:0004803">
    <property type="term" value="F:transposase activity"/>
    <property type="evidence" value="ECO:0007669"/>
    <property type="project" value="InterPro"/>
</dbReference>
<evidence type="ECO:0000313" key="3">
    <source>
        <dbReference type="EMBL" id="MBB3156313.1"/>
    </source>
</evidence>
<dbReference type="EMBL" id="JACHXW010000042">
    <property type="protein sequence ID" value="MBB3156313.1"/>
    <property type="molecule type" value="Genomic_DNA"/>
</dbReference>
<dbReference type="Pfam" id="PF02371">
    <property type="entry name" value="Transposase_20"/>
    <property type="match status" value="1"/>
</dbReference>
<name>A0A7W5CET1_9BACL</name>
<evidence type="ECO:0000259" key="2">
    <source>
        <dbReference type="Pfam" id="PF02371"/>
    </source>
</evidence>
<dbReference type="PANTHER" id="PTHR33055:SF13">
    <property type="entry name" value="TRANSPOSASE"/>
    <property type="match status" value="1"/>
</dbReference>
<feature type="domain" description="Transposase IS110-like N-terminal" evidence="1">
    <location>
        <begin position="5"/>
        <end position="163"/>
    </location>
</feature>
<comment type="caution">
    <text evidence="3">The sequence shown here is derived from an EMBL/GenBank/DDBJ whole genome shotgun (WGS) entry which is preliminary data.</text>
</comment>
<proteinExistence type="predicted"/>
<sequence length="401" mass="46009">MNPVIGLDVSKGESHAQAFSDRGTPYGKTFRFEHNLEGLASFLRFAQNVESFAGQRPAIVLEATGHYHSPVIQFLDEHQYLYIVINPLLSHQAKKMNLRKVKTDVADAYQLGEMFYKEELEPYKKRGQYLMNLRYLTRQHESLTEIYVQVKLQFQAVLDQVFPEYHGVFGDLYSKVSLRFLAQYPTSQSVLALSEETVTANIKRLVGHVTSNQWSLERAQKLMAAAERNPFRETAFPSHLISLELFIHLLLQYQEHLTKLDKSIETLAEELMEYDLIQSIPGIGTKIAATILAEVGEIDRFDHAKKLVAFAGIDPSVFSSGKFTATRNKITKRGSRRLRTALYQAVRCGLKGSRNKRIRAYYDKKRAEGKLFKVAVIACVNRLIHWIYAILTKKERFRLTE</sequence>
<organism evidence="3 4">
    <name type="scientific">Paenibacillus endophyticus</name>
    <dbReference type="NCBI Taxonomy" id="1294268"/>
    <lineage>
        <taxon>Bacteria</taxon>
        <taxon>Bacillati</taxon>
        <taxon>Bacillota</taxon>
        <taxon>Bacilli</taxon>
        <taxon>Bacillales</taxon>
        <taxon>Paenibacillaceae</taxon>
        <taxon>Paenibacillus</taxon>
    </lineage>
</organism>
<dbReference type="GO" id="GO:0006313">
    <property type="term" value="P:DNA transposition"/>
    <property type="evidence" value="ECO:0007669"/>
    <property type="project" value="InterPro"/>
</dbReference>
<dbReference type="PANTHER" id="PTHR33055">
    <property type="entry name" value="TRANSPOSASE FOR INSERTION SEQUENCE ELEMENT IS1111A"/>
    <property type="match status" value="1"/>
</dbReference>
<dbReference type="RefSeq" id="WP_183571660.1">
    <property type="nucleotide sequence ID" value="NZ_CBCSLB010000046.1"/>
</dbReference>
<feature type="domain" description="Transposase IS116/IS110/IS902 C-terminal" evidence="2">
    <location>
        <begin position="275"/>
        <end position="362"/>
    </location>
</feature>
<dbReference type="InterPro" id="IPR002525">
    <property type="entry name" value="Transp_IS110-like_N"/>
</dbReference>
<dbReference type="InterPro" id="IPR047650">
    <property type="entry name" value="Transpos_IS110"/>
</dbReference>
<gene>
    <name evidence="3" type="ORF">FHS16_006441</name>
</gene>
<keyword evidence="4" id="KW-1185">Reference proteome</keyword>
<reference evidence="3 4" key="1">
    <citation type="submission" date="2020-08" db="EMBL/GenBank/DDBJ databases">
        <title>Genomic Encyclopedia of Type Strains, Phase III (KMG-III): the genomes of soil and plant-associated and newly described type strains.</title>
        <authorList>
            <person name="Whitman W."/>
        </authorList>
    </citation>
    <scope>NUCLEOTIDE SEQUENCE [LARGE SCALE GENOMIC DNA]</scope>
    <source>
        <strain evidence="3 4">CECT 8234</strain>
    </source>
</reference>
<dbReference type="Proteomes" id="UP000518605">
    <property type="component" value="Unassembled WGS sequence"/>
</dbReference>